<dbReference type="OrthoDB" id="359154at2759"/>
<dbReference type="GO" id="GO:0005840">
    <property type="term" value="C:ribosome"/>
    <property type="evidence" value="ECO:0007669"/>
    <property type="project" value="UniProtKB-KW"/>
</dbReference>
<keyword evidence="5" id="KW-0150">Chloroplast</keyword>
<accession>A0A835Z5A5</accession>
<dbReference type="EMBL" id="JAFCMP010000117">
    <property type="protein sequence ID" value="KAG5185917.1"/>
    <property type="molecule type" value="Genomic_DNA"/>
</dbReference>
<reference evidence="11" key="1">
    <citation type="submission" date="2021-02" db="EMBL/GenBank/DDBJ databases">
        <title>First Annotated Genome of the Yellow-green Alga Tribonema minus.</title>
        <authorList>
            <person name="Mahan K.M."/>
        </authorList>
    </citation>
    <scope>NUCLEOTIDE SEQUENCE</scope>
    <source>
        <strain evidence="11">UTEX B ZZ1240</strain>
    </source>
</reference>
<feature type="domain" description="KOW" evidence="10">
    <location>
        <begin position="42"/>
        <end position="69"/>
    </location>
</feature>
<keyword evidence="8" id="KW-0687">Ribonucleoprotein</keyword>
<dbReference type="Pfam" id="PF17136">
    <property type="entry name" value="ribosomal_L24"/>
    <property type="match status" value="1"/>
</dbReference>
<dbReference type="SUPFAM" id="SSF50104">
    <property type="entry name" value="Translation proteins SH3-like domain"/>
    <property type="match status" value="1"/>
</dbReference>
<proteinExistence type="inferred from homology"/>
<dbReference type="Pfam" id="PF00467">
    <property type="entry name" value="KOW"/>
    <property type="match status" value="1"/>
</dbReference>
<evidence type="ECO:0000256" key="7">
    <source>
        <dbReference type="ARBA" id="ARBA00022980"/>
    </source>
</evidence>
<evidence type="ECO:0000313" key="12">
    <source>
        <dbReference type="Proteomes" id="UP000664859"/>
    </source>
</evidence>
<evidence type="ECO:0000256" key="4">
    <source>
        <dbReference type="ARBA" id="ARBA00011838"/>
    </source>
</evidence>
<comment type="caution">
    <text evidence="11">The sequence shown here is derived from an EMBL/GenBank/DDBJ whole genome shotgun (WGS) entry which is preliminary data.</text>
</comment>
<dbReference type="Gene3D" id="2.30.30.30">
    <property type="match status" value="1"/>
</dbReference>
<dbReference type="InterPro" id="IPR005824">
    <property type="entry name" value="KOW"/>
</dbReference>
<keyword evidence="7" id="KW-0689">Ribosomal protein</keyword>
<dbReference type="InterPro" id="IPR041988">
    <property type="entry name" value="Ribosomal_uL24_KOW"/>
</dbReference>
<comment type="similarity">
    <text evidence="3">Belongs to the universal ribosomal protein uL24 family.</text>
</comment>
<dbReference type="NCBIfam" id="TIGR01079">
    <property type="entry name" value="rplX_bact"/>
    <property type="match status" value="1"/>
</dbReference>
<dbReference type="PANTHER" id="PTHR12903">
    <property type="entry name" value="MITOCHONDRIAL RIBOSOMAL PROTEIN L24"/>
    <property type="match status" value="1"/>
</dbReference>
<evidence type="ECO:0000256" key="8">
    <source>
        <dbReference type="ARBA" id="ARBA00023274"/>
    </source>
</evidence>
<sequence length="184" mass="20399">MSSMSSTASRGLLKAMKKLQEPRKRYQPSLDPKNILSPEKWLIVRGDLVQMVTGADKNKQGVVREVIRKENRLIVEGLNVQQVTLPERDGQAERVVSRPQPVHVSAVALVCPETGRPTRAARRYLEDGTRVRVAALSGAIIPRPEVLLQRRRAKNLIVGPKDTEAEAAHAVTFKGVDELGNEIQ</sequence>
<gene>
    <name evidence="11" type="ORF">JKP88DRAFT_207581</name>
</gene>
<evidence type="ECO:0000256" key="6">
    <source>
        <dbReference type="ARBA" id="ARBA00022640"/>
    </source>
</evidence>
<dbReference type="HAMAP" id="MF_01326_B">
    <property type="entry name" value="Ribosomal_uL24_B"/>
    <property type="match status" value="1"/>
</dbReference>
<comment type="function">
    <text evidence="1">One of two assembly initiator proteins, it binds directly to the 5'-end of the 23S rRNA, where it nucleates assembly of the 50S subunit.</text>
</comment>
<evidence type="ECO:0000256" key="9">
    <source>
        <dbReference type="ARBA" id="ARBA00035282"/>
    </source>
</evidence>
<evidence type="ECO:0000256" key="5">
    <source>
        <dbReference type="ARBA" id="ARBA00022528"/>
    </source>
</evidence>
<dbReference type="Proteomes" id="UP000664859">
    <property type="component" value="Unassembled WGS sequence"/>
</dbReference>
<comment type="subunit">
    <text evidence="4">Part of the 50S ribosomal subunit.</text>
</comment>
<dbReference type="InterPro" id="IPR014722">
    <property type="entry name" value="Rib_uL2_dom2"/>
</dbReference>
<evidence type="ECO:0000256" key="1">
    <source>
        <dbReference type="ARBA" id="ARBA00004072"/>
    </source>
</evidence>
<dbReference type="InterPro" id="IPR057264">
    <property type="entry name" value="Ribosomal_uL24_C"/>
</dbReference>
<dbReference type="GO" id="GO:0003735">
    <property type="term" value="F:structural constituent of ribosome"/>
    <property type="evidence" value="ECO:0007669"/>
    <property type="project" value="InterPro"/>
</dbReference>
<organism evidence="11 12">
    <name type="scientific">Tribonema minus</name>
    <dbReference type="NCBI Taxonomy" id="303371"/>
    <lineage>
        <taxon>Eukaryota</taxon>
        <taxon>Sar</taxon>
        <taxon>Stramenopiles</taxon>
        <taxon>Ochrophyta</taxon>
        <taxon>PX clade</taxon>
        <taxon>Xanthophyceae</taxon>
        <taxon>Tribonematales</taxon>
        <taxon>Tribonemataceae</taxon>
        <taxon>Tribonema</taxon>
    </lineage>
</organism>
<dbReference type="SMART" id="SM00739">
    <property type="entry name" value="KOW"/>
    <property type="match status" value="1"/>
</dbReference>
<dbReference type="GO" id="GO:0003723">
    <property type="term" value="F:RNA binding"/>
    <property type="evidence" value="ECO:0007669"/>
    <property type="project" value="InterPro"/>
</dbReference>
<keyword evidence="6" id="KW-0934">Plastid</keyword>
<comment type="subcellular location">
    <subcellularLocation>
        <location evidence="2">Plastid</location>
        <location evidence="2">Chloroplast</location>
    </subcellularLocation>
</comment>
<evidence type="ECO:0000256" key="3">
    <source>
        <dbReference type="ARBA" id="ARBA00010618"/>
    </source>
</evidence>
<dbReference type="GO" id="GO:0006412">
    <property type="term" value="P:translation"/>
    <property type="evidence" value="ECO:0007669"/>
    <property type="project" value="InterPro"/>
</dbReference>
<dbReference type="AlphaFoldDB" id="A0A835Z5A5"/>
<dbReference type="GO" id="GO:0009507">
    <property type="term" value="C:chloroplast"/>
    <property type="evidence" value="ECO:0007669"/>
    <property type="project" value="UniProtKB-SubCell"/>
</dbReference>
<dbReference type="InterPro" id="IPR003256">
    <property type="entry name" value="Ribosomal_uL24"/>
</dbReference>
<name>A0A835Z5A5_9STRA</name>
<dbReference type="CDD" id="cd06089">
    <property type="entry name" value="KOW_RPL26"/>
    <property type="match status" value="1"/>
</dbReference>
<evidence type="ECO:0000256" key="2">
    <source>
        <dbReference type="ARBA" id="ARBA00004229"/>
    </source>
</evidence>
<protein>
    <recommendedName>
        <fullName evidence="9">Large ribosomal subunit protein uL24c</fullName>
    </recommendedName>
</protein>
<evidence type="ECO:0000259" key="10">
    <source>
        <dbReference type="SMART" id="SM00739"/>
    </source>
</evidence>
<dbReference type="GO" id="GO:1990904">
    <property type="term" value="C:ribonucleoprotein complex"/>
    <property type="evidence" value="ECO:0007669"/>
    <property type="project" value="UniProtKB-KW"/>
</dbReference>
<keyword evidence="12" id="KW-1185">Reference proteome</keyword>
<dbReference type="InterPro" id="IPR008991">
    <property type="entry name" value="Translation_prot_SH3-like_sf"/>
</dbReference>
<evidence type="ECO:0000313" key="11">
    <source>
        <dbReference type="EMBL" id="KAG5185917.1"/>
    </source>
</evidence>